<protein>
    <submittedName>
        <fullName evidence="2">Uncharacterized protein</fullName>
    </submittedName>
</protein>
<sequence>DRFVDHVRGRRHALHLHRDRQLHRRRRREPAQPQSVGVHPAVL</sequence>
<reference evidence="2" key="1">
    <citation type="submission" date="2020-02" db="EMBL/GenBank/DDBJ databases">
        <authorList>
            <person name="Meier V. D."/>
        </authorList>
    </citation>
    <scope>NUCLEOTIDE SEQUENCE</scope>
    <source>
        <strain evidence="2">AVDCRST_MAG49</strain>
    </source>
</reference>
<feature type="region of interest" description="Disordered" evidence="1">
    <location>
        <begin position="1"/>
        <end position="43"/>
    </location>
</feature>
<dbReference type="EMBL" id="CADCWG010000199">
    <property type="protein sequence ID" value="CAA9565188.1"/>
    <property type="molecule type" value="Genomic_DNA"/>
</dbReference>
<gene>
    <name evidence="2" type="ORF">AVDCRST_MAG49-2850</name>
</gene>
<name>A0A6J4V2S4_9BACT</name>
<accession>A0A6J4V2S4</accession>
<proteinExistence type="predicted"/>
<feature type="non-terminal residue" evidence="2">
    <location>
        <position position="43"/>
    </location>
</feature>
<evidence type="ECO:0000313" key="2">
    <source>
        <dbReference type="EMBL" id="CAA9565188.1"/>
    </source>
</evidence>
<feature type="compositionally biased region" description="Basic residues" evidence="1">
    <location>
        <begin position="8"/>
        <end position="28"/>
    </location>
</feature>
<dbReference type="AlphaFoldDB" id="A0A6J4V2S4"/>
<feature type="non-terminal residue" evidence="2">
    <location>
        <position position="1"/>
    </location>
</feature>
<evidence type="ECO:0000256" key="1">
    <source>
        <dbReference type="SAM" id="MobiDB-lite"/>
    </source>
</evidence>
<organism evidence="2">
    <name type="scientific">uncultured Thermomicrobiales bacterium</name>
    <dbReference type="NCBI Taxonomy" id="1645740"/>
    <lineage>
        <taxon>Bacteria</taxon>
        <taxon>Pseudomonadati</taxon>
        <taxon>Thermomicrobiota</taxon>
        <taxon>Thermomicrobia</taxon>
        <taxon>Thermomicrobiales</taxon>
        <taxon>environmental samples</taxon>
    </lineage>
</organism>